<dbReference type="InterPro" id="IPR029044">
    <property type="entry name" value="Nucleotide-diphossugar_trans"/>
</dbReference>
<dbReference type="AlphaFoldDB" id="A0A0G1CEB7"/>
<proteinExistence type="predicted"/>
<dbReference type="Proteomes" id="UP000034543">
    <property type="component" value="Unassembled WGS sequence"/>
</dbReference>
<dbReference type="EMBL" id="LCFB01000033">
    <property type="protein sequence ID" value="KKS83724.1"/>
    <property type="molecule type" value="Genomic_DNA"/>
</dbReference>
<gene>
    <name evidence="1" type="ORF">UV59_C0033G0022</name>
</gene>
<evidence type="ECO:0000313" key="1">
    <source>
        <dbReference type="EMBL" id="KKS83724.1"/>
    </source>
</evidence>
<reference evidence="1 2" key="1">
    <citation type="journal article" date="2015" name="Nature">
        <title>rRNA introns, odd ribosomes, and small enigmatic genomes across a large radiation of phyla.</title>
        <authorList>
            <person name="Brown C.T."/>
            <person name="Hug L.A."/>
            <person name="Thomas B.C."/>
            <person name="Sharon I."/>
            <person name="Castelle C.J."/>
            <person name="Singh A."/>
            <person name="Wilkins M.J."/>
            <person name="Williams K.H."/>
            <person name="Banfield J.F."/>
        </authorList>
    </citation>
    <scope>NUCLEOTIDE SEQUENCE [LARGE SCALE GENOMIC DNA]</scope>
</reference>
<comment type="caution">
    <text evidence="1">The sequence shown here is derived from an EMBL/GenBank/DDBJ whole genome shotgun (WGS) entry which is preliminary data.</text>
</comment>
<dbReference type="SUPFAM" id="SSF53448">
    <property type="entry name" value="Nucleotide-diphospho-sugar transferases"/>
    <property type="match status" value="1"/>
</dbReference>
<evidence type="ECO:0000313" key="2">
    <source>
        <dbReference type="Proteomes" id="UP000034543"/>
    </source>
</evidence>
<accession>A0A0G1CEB7</accession>
<sequence length="215" mass="24901">MTKSLLNFDFTMRVLLGTPIHESKDYAMDKWIASVSKFDYPFDLLMVDNSGNIKYVDRLHEYCKKHGVINYKLEHIDIDHDAILDEKLAQSREIIRREVLDKGYDAWFSLECDVIAPPDALSKLVGLIADYWMVNHVYPTRGNPNESNQQLGITLVKRHVLEKYGFSNGYGYVNPLQPDIWFGGDVWFIRQIDLTSEGKRITVSGMIKPIYHLDK</sequence>
<protein>
    <recommendedName>
        <fullName evidence="3">Glycosyltransferase 2-like domain-containing protein</fullName>
    </recommendedName>
</protein>
<evidence type="ECO:0008006" key="3">
    <source>
        <dbReference type="Google" id="ProtNLM"/>
    </source>
</evidence>
<organism evidence="1 2">
    <name type="scientific">Candidatus Gottesmanbacteria bacterium GW2011_GWA1_43_11</name>
    <dbReference type="NCBI Taxonomy" id="1618436"/>
    <lineage>
        <taxon>Bacteria</taxon>
        <taxon>Candidatus Gottesmaniibacteriota</taxon>
    </lineage>
</organism>
<name>A0A0G1CEB7_9BACT</name>